<dbReference type="Proteomes" id="UP001392437">
    <property type="component" value="Unassembled WGS sequence"/>
</dbReference>
<evidence type="ECO:0000313" key="1">
    <source>
        <dbReference type="EMBL" id="KAK8129602.1"/>
    </source>
</evidence>
<name>A0AAW0R6U8_9PEZI</name>
<comment type="caution">
    <text evidence="1">The sequence shown here is derived from an EMBL/GenBank/DDBJ whole genome shotgun (WGS) entry which is preliminary data.</text>
</comment>
<dbReference type="AlphaFoldDB" id="A0AAW0R6U8"/>
<organism evidence="1 2">
    <name type="scientific">Apiospora kogelbergensis</name>
    <dbReference type="NCBI Taxonomy" id="1337665"/>
    <lineage>
        <taxon>Eukaryota</taxon>
        <taxon>Fungi</taxon>
        <taxon>Dikarya</taxon>
        <taxon>Ascomycota</taxon>
        <taxon>Pezizomycotina</taxon>
        <taxon>Sordariomycetes</taxon>
        <taxon>Xylariomycetidae</taxon>
        <taxon>Amphisphaeriales</taxon>
        <taxon>Apiosporaceae</taxon>
        <taxon>Apiospora</taxon>
    </lineage>
</organism>
<evidence type="ECO:0008006" key="3">
    <source>
        <dbReference type="Google" id="ProtNLM"/>
    </source>
</evidence>
<protein>
    <recommendedName>
        <fullName evidence="3">DUF1763-domain-containing protein</fullName>
    </recommendedName>
</protein>
<accession>A0AAW0R6U8</accession>
<sequence length="134" mass="15566">MANLEVIHAYRHLYRGLLYAVQFSKPARYVARHQLRAAFRENGAVFDAKGVARTIGFLDAAARSRGLEHKVLKNILMMAHFRTYGHPSSWRHVKSSNQSRKKETEFVEHCRETAYRHYDMTIAMLNKSMGLCLR</sequence>
<reference evidence="1 2" key="1">
    <citation type="submission" date="2023-01" db="EMBL/GenBank/DDBJ databases">
        <title>Analysis of 21 Apiospora genomes using comparative genomics revels a genus with tremendous synthesis potential of carbohydrate active enzymes and secondary metabolites.</title>
        <authorList>
            <person name="Sorensen T."/>
        </authorList>
    </citation>
    <scope>NUCLEOTIDE SEQUENCE [LARGE SCALE GENOMIC DNA]</scope>
    <source>
        <strain evidence="1 2">CBS 117206</strain>
    </source>
</reference>
<proteinExistence type="predicted"/>
<evidence type="ECO:0000313" key="2">
    <source>
        <dbReference type="Proteomes" id="UP001392437"/>
    </source>
</evidence>
<keyword evidence="2" id="KW-1185">Reference proteome</keyword>
<gene>
    <name evidence="1" type="ORF">PG999_001982</name>
</gene>
<dbReference type="EMBL" id="JAQQWP010000002">
    <property type="protein sequence ID" value="KAK8129602.1"/>
    <property type="molecule type" value="Genomic_DNA"/>
</dbReference>